<name>A0ABT7BG71_9CYAN</name>
<dbReference type="InterPro" id="IPR043504">
    <property type="entry name" value="Peptidase_S1_PA_chymotrypsin"/>
</dbReference>
<evidence type="ECO:0000313" key="4">
    <source>
        <dbReference type="Proteomes" id="UP001231370"/>
    </source>
</evidence>
<gene>
    <name evidence="3" type="ORF">PJF56_04250</name>
</gene>
<evidence type="ECO:0000256" key="1">
    <source>
        <dbReference type="SAM" id="SignalP"/>
    </source>
</evidence>
<organism evidence="3 4">
    <name type="scientific">Roseofilum halophilum BLCC-M91</name>
    <dbReference type="NCBI Taxonomy" id="3022259"/>
    <lineage>
        <taxon>Bacteria</taxon>
        <taxon>Bacillati</taxon>
        <taxon>Cyanobacteriota</taxon>
        <taxon>Cyanophyceae</taxon>
        <taxon>Desertifilales</taxon>
        <taxon>Desertifilaceae</taxon>
        <taxon>Roseofilum</taxon>
        <taxon>Roseofilum halophilum</taxon>
    </lineage>
</organism>
<comment type="caution">
    <text evidence="3">The sequence shown here is derived from an EMBL/GenBank/DDBJ whole genome shotgun (WGS) entry which is preliminary data.</text>
</comment>
<dbReference type="InterPro" id="IPR001314">
    <property type="entry name" value="Peptidase_S1A"/>
</dbReference>
<evidence type="ECO:0000259" key="2">
    <source>
        <dbReference type="PROSITE" id="PS50240"/>
    </source>
</evidence>
<protein>
    <submittedName>
        <fullName evidence="3">Trypsin-like serine protease</fullName>
        <ecNumber evidence="3">3.4.21.-</ecNumber>
    </submittedName>
</protein>
<dbReference type="PROSITE" id="PS00134">
    <property type="entry name" value="TRYPSIN_HIS"/>
    <property type="match status" value="1"/>
</dbReference>
<feature type="chain" id="PRO_5046626963" evidence="1">
    <location>
        <begin position="34"/>
        <end position="372"/>
    </location>
</feature>
<dbReference type="Gene3D" id="2.40.10.10">
    <property type="entry name" value="Trypsin-like serine proteases"/>
    <property type="match status" value="1"/>
</dbReference>
<dbReference type="InterPro" id="IPR018114">
    <property type="entry name" value="TRYPSIN_HIS"/>
</dbReference>
<reference evidence="3 4" key="1">
    <citation type="submission" date="2023-01" db="EMBL/GenBank/DDBJ databases">
        <title>Novel diversity within Roseofilum (Cyanobacteria; Desertifilaceae) from marine benthic mats with descriptions of four novel species.</title>
        <authorList>
            <person name="Wang Y."/>
            <person name="Berthold D.E."/>
            <person name="Hu J."/>
            <person name="Lefler F.W."/>
            <person name="Laughinghouse H.D. IV."/>
        </authorList>
    </citation>
    <scope>NUCLEOTIDE SEQUENCE [LARGE SCALE GENOMIC DNA]</scope>
    <source>
        <strain evidence="3 4">BLCC-M91</strain>
    </source>
</reference>
<proteinExistence type="predicted"/>
<dbReference type="GO" id="GO:0016787">
    <property type="term" value="F:hydrolase activity"/>
    <property type="evidence" value="ECO:0007669"/>
    <property type="project" value="UniProtKB-KW"/>
</dbReference>
<dbReference type="NCBIfam" id="TIGR02595">
    <property type="entry name" value="PEP_CTERM"/>
    <property type="match status" value="1"/>
</dbReference>
<dbReference type="InterPro" id="IPR013424">
    <property type="entry name" value="Ice-binding_C"/>
</dbReference>
<dbReference type="EMBL" id="JAQPOK010000034">
    <property type="protein sequence ID" value="MDJ1178070.1"/>
    <property type="molecule type" value="Genomic_DNA"/>
</dbReference>
<dbReference type="PANTHER" id="PTHR24260">
    <property type="match status" value="1"/>
</dbReference>
<dbReference type="PROSITE" id="PS50240">
    <property type="entry name" value="TRYPSIN_DOM"/>
    <property type="match status" value="1"/>
</dbReference>
<dbReference type="EC" id="3.4.21.-" evidence="3"/>
<feature type="domain" description="Peptidase S1" evidence="2">
    <location>
        <begin position="31"/>
        <end position="278"/>
    </location>
</feature>
<dbReference type="SUPFAM" id="SSF50494">
    <property type="entry name" value="Trypsin-like serine proteases"/>
    <property type="match status" value="1"/>
</dbReference>
<accession>A0ABT7BG71</accession>
<keyword evidence="1" id="KW-0732">Signal</keyword>
<keyword evidence="3" id="KW-0378">Hydrolase</keyword>
<dbReference type="PANTHER" id="PTHR24260:SF136">
    <property type="entry name" value="GH08193P-RELATED"/>
    <property type="match status" value="1"/>
</dbReference>
<dbReference type="PRINTS" id="PR00722">
    <property type="entry name" value="CHYMOTRYPSIN"/>
</dbReference>
<evidence type="ECO:0000313" key="3">
    <source>
        <dbReference type="EMBL" id="MDJ1178070.1"/>
    </source>
</evidence>
<sequence>MEDYKTQSFSLSSTLLALTATVGLSAIATPVQAGTIRHDRSDSQYRSLANLFPSVGYLSARNSSSSWACSGTLIGSRYVMTAAHCVENGSYMNQGTFWVGNNRYSVTGLTAHRDWFSTGRNLRLGNDIALLALSKSVRGVNPASLYTSFNEDISLGTYVGYGKTGTGLTGAIHRGGTKRAGQNIIGTGNRLGYSTNVLVSDFDDPRTSRWWDSLSQPLNLEYQLASGDSGGGLFINGRVAGVHSFISSRDGNTNASYRDTSASTRVSTKKNWIWGGLNALGKFFGGSRSTIAQSNPSVPAPAAAPPGGSLIPSLMELNPEYDYFDPNHSISVLEDTGFYADRANVPEPSSLFGLGLVGAFLVKLRFRSARKK</sequence>
<dbReference type="InterPro" id="IPR051333">
    <property type="entry name" value="CLIP_Serine_Protease"/>
</dbReference>
<dbReference type="RefSeq" id="WP_283761394.1">
    <property type="nucleotide sequence ID" value="NZ_JAQPOK010000034.1"/>
</dbReference>
<keyword evidence="4" id="KW-1185">Reference proteome</keyword>
<dbReference type="InterPro" id="IPR009003">
    <property type="entry name" value="Peptidase_S1_PA"/>
</dbReference>
<dbReference type="InterPro" id="IPR001254">
    <property type="entry name" value="Trypsin_dom"/>
</dbReference>
<dbReference type="SMART" id="SM00020">
    <property type="entry name" value="Tryp_SPc"/>
    <property type="match status" value="1"/>
</dbReference>
<dbReference type="Proteomes" id="UP001231370">
    <property type="component" value="Unassembled WGS sequence"/>
</dbReference>
<feature type="signal peptide" evidence="1">
    <location>
        <begin position="1"/>
        <end position="33"/>
    </location>
</feature>
<dbReference type="Pfam" id="PF00089">
    <property type="entry name" value="Trypsin"/>
    <property type="match status" value="1"/>
</dbReference>